<sequence>MTYCLVWKKEDSIFFLSDSAVSSKSEQTLREKDPRDYNTFGEKQARYDQYYVYEQSNKITKIRDDIAVCFAGDVGDGYEMIRVFEECLSYGIDIYSAITSVYSSVSSERVQFVIGFMEYGRARLIKIEHGRIFEADMFEIGSGSEVAIWSDSVKRWLEFDFPINHLLEIMVVLIQTDAMTKFMVPHGVGGTFNGFELNEKGGRWCPDLMYCLYTPIKSSEGFISVINRNGLLATSSTFNSVTTMLTGYGHTKDNNELSYEEIEQISSELSESVTDYLILTNINQKKVLMIFIDKWLHYPFLRMWKRDRGAEVDYMLVYDQEIIGDYIFSSRHGDDDEMSFHFLDIRKFKTEYLSLNDFEEMTGGKGNISNTYEYQ</sequence>
<evidence type="ECO:0000313" key="1">
    <source>
        <dbReference type="EMBL" id="CAH8245556.1"/>
    </source>
</evidence>
<reference evidence="1" key="1">
    <citation type="submission" date="2022-06" db="EMBL/GenBank/DDBJ databases">
        <authorList>
            <person name="Dietemann V."/>
            <person name="Ory F."/>
            <person name="Dainat B."/>
            <person name="Oberhansli S."/>
        </authorList>
    </citation>
    <scope>NUCLEOTIDE SEQUENCE</scope>
    <source>
        <strain evidence="1">Ena-SAMPLE-TAB-26-04-2022-14:26:32:270-5432</strain>
    </source>
</reference>
<protein>
    <submittedName>
        <fullName evidence="1">Uncharacterized protein</fullName>
    </submittedName>
</protein>
<keyword evidence="2" id="KW-1185">Reference proteome</keyword>
<dbReference type="InterPro" id="IPR029055">
    <property type="entry name" value="Ntn_hydrolases_N"/>
</dbReference>
<dbReference type="RefSeq" id="WP_213427636.1">
    <property type="nucleotide sequence ID" value="NZ_AP031286.1"/>
</dbReference>
<dbReference type="Pfam" id="PF00227">
    <property type="entry name" value="Proteasome"/>
    <property type="match status" value="1"/>
</dbReference>
<dbReference type="Proteomes" id="UP001154322">
    <property type="component" value="Unassembled WGS sequence"/>
</dbReference>
<gene>
    <name evidence="1" type="ORF">WJ0W_002791</name>
</gene>
<comment type="caution">
    <text evidence="1">The sequence shown here is derived from an EMBL/GenBank/DDBJ whole genome shotgun (WGS) entry which is preliminary data.</text>
</comment>
<dbReference type="InterPro" id="IPR001353">
    <property type="entry name" value="Proteasome_sua/b"/>
</dbReference>
<proteinExistence type="predicted"/>
<evidence type="ECO:0000313" key="2">
    <source>
        <dbReference type="Proteomes" id="UP001154322"/>
    </source>
</evidence>
<organism evidence="1 2">
    <name type="scientific">Paenibacillus melissococcoides</name>
    <dbReference type="NCBI Taxonomy" id="2912268"/>
    <lineage>
        <taxon>Bacteria</taxon>
        <taxon>Bacillati</taxon>
        <taxon>Bacillota</taxon>
        <taxon>Bacilli</taxon>
        <taxon>Bacillales</taxon>
        <taxon>Paenibacillaceae</taxon>
        <taxon>Paenibacillus</taxon>
    </lineage>
</organism>
<dbReference type="SUPFAM" id="SSF56235">
    <property type="entry name" value="N-terminal nucleophile aminohydrolases (Ntn hydrolases)"/>
    <property type="match status" value="1"/>
</dbReference>
<accession>A0ABM9G1R6</accession>
<dbReference type="Gene3D" id="3.60.20.10">
    <property type="entry name" value="Glutamine Phosphoribosylpyrophosphate, subunit 1, domain 1"/>
    <property type="match status" value="1"/>
</dbReference>
<dbReference type="EMBL" id="CALYLO010000003">
    <property type="protein sequence ID" value="CAH8245556.1"/>
    <property type="molecule type" value="Genomic_DNA"/>
</dbReference>
<name>A0ABM9G1R6_9BACL</name>